<keyword evidence="4" id="KW-1185">Reference proteome</keyword>
<dbReference type="Proteomes" id="UP001524569">
    <property type="component" value="Unassembled WGS sequence"/>
</dbReference>
<keyword evidence="1" id="KW-0288">FMN</keyword>
<dbReference type="InterPro" id="IPR029039">
    <property type="entry name" value="Flavoprotein-like_sf"/>
</dbReference>
<reference evidence="3 4" key="1">
    <citation type="submission" date="2022-07" db="EMBL/GenBank/DDBJ databases">
        <title>Methylomonas rivi sp. nov., Methylomonas rosea sp. nov., Methylomonas aureus sp. nov. and Methylomonas subterranea sp. nov., four novel methanotrophs isolated from a freshwater creek and the deep terrestrial subsurface.</title>
        <authorList>
            <person name="Abin C."/>
            <person name="Sankaranarayanan K."/>
            <person name="Garner C."/>
            <person name="Sindelar R."/>
            <person name="Kotary K."/>
            <person name="Garner R."/>
            <person name="Barclay S."/>
            <person name="Lawson P."/>
            <person name="Krumholz L."/>
        </authorList>
    </citation>
    <scope>NUCLEOTIDE SEQUENCE [LARGE SCALE GENOMIC DNA]</scope>
    <source>
        <strain evidence="3 4">SURF-1</strain>
    </source>
</reference>
<dbReference type="Gene3D" id="3.40.50.360">
    <property type="match status" value="1"/>
</dbReference>
<dbReference type="Pfam" id="PF01841">
    <property type="entry name" value="Transglut_core"/>
    <property type="match status" value="1"/>
</dbReference>
<proteinExistence type="predicted"/>
<evidence type="ECO:0000313" key="4">
    <source>
        <dbReference type="Proteomes" id="UP001524569"/>
    </source>
</evidence>
<dbReference type="SMART" id="SM00460">
    <property type="entry name" value="TGc"/>
    <property type="match status" value="1"/>
</dbReference>
<dbReference type="SUPFAM" id="SSF52218">
    <property type="entry name" value="Flavoproteins"/>
    <property type="match status" value="1"/>
</dbReference>
<dbReference type="InterPro" id="IPR038765">
    <property type="entry name" value="Papain-like_cys_pep_sf"/>
</dbReference>
<sequence length="373" mass="40508">MKILALSGSLRAASINSAVLRTVRLLAPVSMEVYLFARLGDLPLYNPDLENAPPAAAQLLRNEVASADALLIASPEYAHGVTGTIKNALDWLVGFEGFVNKPVVVLNATPRAHHADAALRETLTTMSANLIEAASITLPLPSANVTEENLLALPEISALLNGVLAQIQREVMNPYLDSSHYIDSQHPLIVAKAAKFAEGCADEEEIAKRCFEFVRDQIKHSWDYQQNPLTCKASEVLIHGTGYCYAKSHLLAALLRANGIPAGLCYQRLTIDGDQPSFCLHGLNAVYLQQYGWYRIDARGNKRGVNAEFCPPLEKLAFPIVNPLEQDLPGIRAEPLPAVVKALTENQTVEQVYDNLPDVDPQNTVAAPGGIMS</sequence>
<dbReference type="EMBL" id="JANIBM010000032">
    <property type="protein sequence ID" value="MCQ8182968.1"/>
    <property type="molecule type" value="Genomic_DNA"/>
</dbReference>
<name>A0ABT1UL84_9GAMM</name>
<evidence type="ECO:0000259" key="2">
    <source>
        <dbReference type="SMART" id="SM00460"/>
    </source>
</evidence>
<organism evidence="3 4">
    <name type="scientific">Methylomonas aurea</name>
    <dbReference type="NCBI Taxonomy" id="2952224"/>
    <lineage>
        <taxon>Bacteria</taxon>
        <taxon>Pseudomonadati</taxon>
        <taxon>Pseudomonadota</taxon>
        <taxon>Gammaproteobacteria</taxon>
        <taxon>Methylococcales</taxon>
        <taxon>Methylococcaceae</taxon>
        <taxon>Methylomonas</taxon>
    </lineage>
</organism>
<accession>A0ABT1UL84</accession>
<dbReference type="PANTHER" id="PTHR33490">
    <property type="entry name" value="BLR5614 PROTEIN-RELATED"/>
    <property type="match status" value="1"/>
</dbReference>
<feature type="domain" description="Transglutaminase-like" evidence="2">
    <location>
        <begin position="236"/>
        <end position="300"/>
    </location>
</feature>
<dbReference type="RefSeq" id="WP_082881127.1">
    <property type="nucleotide sequence ID" value="NZ_JANIBM010000032.1"/>
</dbReference>
<dbReference type="Pfam" id="PF03358">
    <property type="entry name" value="FMN_red"/>
    <property type="match status" value="1"/>
</dbReference>
<dbReference type="PANTHER" id="PTHR33490:SF3">
    <property type="entry name" value="CONSERVED INTEGRAL MEMBRANE PROTEIN"/>
    <property type="match status" value="1"/>
</dbReference>
<keyword evidence="1" id="KW-0285">Flavoprotein</keyword>
<dbReference type="InterPro" id="IPR005025">
    <property type="entry name" value="FMN_Rdtase-like_dom"/>
</dbReference>
<comment type="caution">
    <text evidence="3">The sequence shown here is derived from an EMBL/GenBank/DDBJ whole genome shotgun (WGS) entry which is preliminary data.</text>
</comment>
<dbReference type="Gene3D" id="3.10.620.30">
    <property type="match status" value="1"/>
</dbReference>
<dbReference type="InterPro" id="IPR002931">
    <property type="entry name" value="Transglutaminase-like"/>
</dbReference>
<evidence type="ECO:0000256" key="1">
    <source>
        <dbReference type="ARBA" id="ARBA00022643"/>
    </source>
</evidence>
<evidence type="ECO:0000313" key="3">
    <source>
        <dbReference type="EMBL" id="MCQ8182968.1"/>
    </source>
</evidence>
<protein>
    <submittedName>
        <fullName evidence="3">NAD(P)H-dependent oxidoreductase</fullName>
    </submittedName>
</protein>
<dbReference type="SUPFAM" id="SSF54001">
    <property type="entry name" value="Cysteine proteinases"/>
    <property type="match status" value="1"/>
</dbReference>
<gene>
    <name evidence="3" type="ORF">NP603_17725</name>
</gene>